<dbReference type="PANTHER" id="PTHR35046">
    <property type="entry name" value="ZINC KNUCKLE (CCHC-TYPE) FAMILY PROTEIN"/>
    <property type="match status" value="1"/>
</dbReference>
<dbReference type="InterPro" id="IPR041373">
    <property type="entry name" value="RT_RNaseH"/>
</dbReference>
<comment type="caution">
    <text evidence="9">The sequence shown here is derived from an EMBL/GenBank/DDBJ whole genome shotgun (WGS) entry which is preliminary data.</text>
</comment>
<dbReference type="InterPro" id="IPR016197">
    <property type="entry name" value="Chromo-like_dom_sf"/>
</dbReference>
<dbReference type="PROSITE" id="PS50013">
    <property type="entry name" value="CHROMO_2"/>
    <property type="match status" value="1"/>
</dbReference>
<proteinExistence type="predicted"/>
<dbReference type="SUPFAM" id="SSF56672">
    <property type="entry name" value="DNA/RNA polymerases"/>
    <property type="match status" value="1"/>
</dbReference>
<keyword evidence="3" id="KW-0540">Nuclease</keyword>
<dbReference type="GO" id="GO:0003964">
    <property type="term" value="F:RNA-directed DNA polymerase activity"/>
    <property type="evidence" value="ECO:0007669"/>
    <property type="project" value="UniProtKB-KW"/>
</dbReference>
<keyword evidence="5" id="KW-0378">Hydrolase</keyword>
<dbReference type="Gene3D" id="3.30.420.10">
    <property type="entry name" value="Ribonuclease H-like superfamily/Ribonuclease H"/>
    <property type="match status" value="1"/>
</dbReference>
<feature type="domain" description="Chromo" evidence="8">
    <location>
        <begin position="678"/>
        <end position="730"/>
    </location>
</feature>
<dbReference type="EMBL" id="QGNW01001515">
    <property type="protein sequence ID" value="RVW38041.1"/>
    <property type="molecule type" value="Genomic_DNA"/>
</dbReference>
<dbReference type="AlphaFoldDB" id="A0A438DRF6"/>
<evidence type="ECO:0000313" key="9">
    <source>
        <dbReference type="EMBL" id="RVW38041.1"/>
    </source>
</evidence>
<keyword evidence="6" id="KW-0695">RNA-directed DNA polymerase</keyword>
<dbReference type="PANTHER" id="PTHR35046:SF18">
    <property type="entry name" value="RNA-DIRECTED DNA POLYMERASE"/>
    <property type="match status" value="1"/>
</dbReference>
<protein>
    <recommendedName>
        <fullName evidence="8">Chromo domain-containing protein</fullName>
    </recommendedName>
</protein>
<evidence type="ECO:0000256" key="4">
    <source>
        <dbReference type="ARBA" id="ARBA00022759"/>
    </source>
</evidence>
<dbReference type="InterPro" id="IPR000953">
    <property type="entry name" value="Chromo/chromo_shadow_dom"/>
</dbReference>
<dbReference type="Gene3D" id="2.40.50.40">
    <property type="match status" value="1"/>
</dbReference>
<feature type="compositionally biased region" description="Basic and acidic residues" evidence="7">
    <location>
        <begin position="121"/>
        <end position="135"/>
    </location>
</feature>
<dbReference type="Pfam" id="PF00385">
    <property type="entry name" value="Chromo"/>
    <property type="match status" value="1"/>
</dbReference>
<evidence type="ECO:0000259" key="8">
    <source>
        <dbReference type="PROSITE" id="PS50013"/>
    </source>
</evidence>
<dbReference type="GO" id="GO:0016787">
    <property type="term" value="F:hydrolase activity"/>
    <property type="evidence" value="ECO:0007669"/>
    <property type="project" value="UniProtKB-KW"/>
</dbReference>
<dbReference type="GO" id="GO:0004519">
    <property type="term" value="F:endonuclease activity"/>
    <property type="evidence" value="ECO:0007669"/>
    <property type="project" value="UniProtKB-KW"/>
</dbReference>
<keyword evidence="4" id="KW-0255">Endonuclease</keyword>
<organism evidence="9 10">
    <name type="scientific">Vitis vinifera</name>
    <name type="common">Grape</name>
    <dbReference type="NCBI Taxonomy" id="29760"/>
    <lineage>
        <taxon>Eukaryota</taxon>
        <taxon>Viridiplantae</taxon>
        <taxon>Streptophyta</taxon>
        <taxon>Embryophyta</taxon>
        <taxon>Tracheophyta</taxon>
        <taxon>Spermatophyta</taxon>
        <taxon>Magnoliopsida</taxon>
        <taxon>eudicotyledons</taxon>
        <taxon>Gunneridae</taxon>
        <taxon>Pentapetalae</taxon>
        <taxon>rosids</taxon>
        <taxon>Vitales</taxon>
        <taxon>Vitaceae</taxon>
        <taxon>Viteae</taxon>
        <taxon>Vitis</taxon>
    </lineage>
</organism>
<feature type="region of interest" description="Disordered" evidence="7">
    <location>
        <begin position="116"/>
        <end position="137"/>
    </location>
</feature>
<dbReference type="CDD" id="cd00303">
    <property type="entry name" value="retropepsin_like"/>
    <property type="match status" value="1"/>
</dbReference>
<evidence type="ECO:0000256" key="1">
    <source>
        <dbReference type="ARBA" id="ARBA00022679"/>
    </source>
</evidence>
<evidence type="ECO:0000256" key="3">
    <source>
        <dbReference type="ARBA" id="ARBA00022722"/>
    </source>
</evidence>
<evidence type="ECO:0000256" key="2">
    <source>
        <dbReference type="ARBA" id="ARBA00022695"/>
    </source>
</evidence>
<dbReference type="Pfam" id="PF17917">
    <property type="entry name" value="RT_RNaseH"/>
    <property type="match status" value="1"/>
</dbReference>
<gene>
    <name evidence="9" type="ORF">CK203_097242</name>
</gene>
<dbReference type="InterPro" id="IPR043502">
    <property type="entry name" value="DNA/RNA_pol_sf"/>
</dbReference>
<dbReference type="SUPFAM" id="SSF54160">
    <property type="entry name" value="Chromo domain-like"/>
    <property type="match status" value="1"/>
</dbReference>
<reference evidence="9 10" key="1">
    <citation type="journal article" date="2018" name="PLoS Genet.">
        <title>Population sequencing reveals clonal diversity and ancestral inbreeding in the grapevine cultivar Chardonnay.</title>
        <authorList>
            <person name="Roach M.J."/>
            <person name="Johnson D.L."/>
            <person name="Bohlmann J."/>
            <person name="van Vuuren H.J."/>
            <person name="Jones S.J."/>
            <person name="Pretorius I.S."/>
            <person name="Schmidt S.A."/>
            <person name="Borneman A.R."/>
        </authorList>
    </citation>
    <scope>NUCLEOTIDE SEQUENCE [LARGE SCALE GENOMIC DNA]</scope>
    <source>
        <strain evidence="10">cv. Chardonnay</strain>
        <tissue evidence="9">Leaf</tissue>
    </source>
</reference>
<evidence type="ECO:0000256" key="6">
    <source>
        <dbReference type="ARBA" id="ARBA00022918"/>
    </source>
</evidence>
<keyword evidence="1" id="KW-0808">Transferase</keyword>
<dbReference type="Gene3D" id="2.40.70.10">
    <property type="entry name" value="Acid Proteases"/>
    <property type="match status" value="1"/>
</dbReference>
<evidence type="ECO:0000313" key="10">
    <source>
        <dbReference type="Proteomes" id="UP000288805"/>
    </source>
</evidence>
<dbReference type="Pfam" id="PF03732">
    <property type="entry name" value="Retrotrans_gag"/>
    <property type="match status" value="1"/>
</dbReference>
<accession>A0A438DRF6</accession>
<evidence type="ECO:0000256" key="7">
    <source>
        <dbReference type="SAM" id="MobiDB-lite"/>
    </source>
</evidence>
<name>A0A438DRF6_VITVI</name>
<dbReference type="InterPro" id="IPR023780">
    <property type="entry name" value="Chromo_domain"/>
</dbReference>
<keyword evidence="2" id="KW-0548">Nucleotidyltransferase</keyword>
<dbReference type="GO" id="GO:0003676">
    <property type="term" value="F:nucleic acid binding"/>
    <property type="evidence" value="ECO:0007669"/>
    <property type="project" value="InterPro"/>
</dbReference>
<dbReference type="InterPro" id="IPR005162">
    <property type="entry name" value="Retrotrans_gag_dom"/>
</dbReference>
<dbReference type="InterPro" id="IPR021109">
    <property type="entry name" value="Peptidase_aspartic_dom_sf"/>
</dbReference>
<evidence type="ECO:0000256" key="5">
    <source>
        <dbReference type="ARBA" id="ARBA00022801"/>
    </source>
</evidence>
<dbReference type="InterPro" id="IPR036397">
    <property type="entry name" value="RNaseH_sf"/>
</dbReference>
<dbReference type="Proteomes" id="UP000288805">
    <property type="component" value="Unassembled WGS sequence"/>
</dbReference>
<sequence>MEVPLPPFYYNHSNHIEDNAQFGWGWRTRIEDDAESGKPQITTWETLKKELKDHFLPTNIAWVASESFKRFRHTGSVRDYVKEFSSLMLDIKNMLEEDKFFNFMSGLQGWAQTKLHRQGKPKSEGGRKAKVEGKAFKKSRWKKQNKKSVIGVKPVEKTTKLVQQSTQMAGCFICNGPHQARDCPKREKFSTLVFADNEGESDSKTPLESIHCNSWMSFMVKTIMDSGVTHNFMATKEATRLGLKLKEDTILFKAVNRKVAKNVPMQVGDWKGTCSLLCVSLDDFNFILGALRAKDDSKSQPKMLSTIQLKKGLKRGHDTYVVALIEINEGQSMEVPDLVDVFYKTIGATQTVERIIGCRPDPALKGSIWLTNVPATFCNLMNDVLFDYLDAFVRLREHRLYVKPEKYRALGGVLVQKGHPVAFENRKLNSAEQKYSTHEKEMTIVIHCLHNTVVDALSRKEVIVYISDLSKVISDFNERIKHVVKHDAAYGRLRQQVKEGVIKRYWLERDLLVAKGKDDKIERKKAIRLLQSLPIPEKPWENISMDFSTEISNGSKLKFSIANHPQTYGQIERINALPDEYLKHWMSPFELAIGVQPRMPLEVAEQKARGNSPTTYKLAQSPHEMFDEAPNSLEKATIWIKKYADRDRCFLKSYHEDLDVERVQTKWAPPLVMKQFDQEVEKILGHRTMGHNRKNCQTDFLVQWKRTSEAEATWEKDVTLWQFEEAVQPY</sequence>